<dbReference type="EMBL" id="VTAV01000004">
    <property type="protein sequence ID" value="TYR36595.1"/>
    <property type="molecule type" value="Genomic_DNA"/>
</dbReference>
<reference evidence="2 3" key="1">
    <citation type="submission" date="2019-08" db="EMBL/GenBank/DDBJ databases">
        <title>Phlebobacter frassis gen. nov. sp. nov., a new member of family Sphingobacteriaceae isolated from sand fly rearing media.</title>
        <authorList>
            <person name="Kakumanu M.L."/>
            <person name="Marayati B.F."/>
            <person name="Wada-Katsumata A."/>
            <person name="Wasserberg G."/>
            <person name="Schal C."/>
            <person name="Apperson C.S."/>
            <person name="Ponnusamy L."/>
        </authorList>
    </citation>
    <scope>NUCLEOTIDE SEQUENCE [LARGE SCALE GENOMIC DNA]</scope>
    <source>
        <strain evidence="2 3">SSI9</strain>
    </source>
</reference>
<protein>
    <recommendedName>
        <fullName evidence="4">Transposase</fullName>
    </recommendedName>
</protein>
<evidence type="ECO:0000313" key="3">
    <source>
        <dbReference type="Proteomes" id="UP000322362"/>
    </source>
</evidence>
<gene>
    <name evidence="2" type="ORF">FXV77_08810</name>
</gene>
<comment type="caution">
    <text evidence="2">The sequence shown here is derived from an EMBL/GenBank/DDBJ whole genome shotgun (WGS) entry which is preliminary data.</text>
</comment>
<sequence>MEKLSLNLSDNMEGFIQETVDHSNYEPSFRRWLVSEIDSGRMSVKEARERFKLPVHFRKTYRDWQLKFSDEIHLSLQSMSAEERTDIKALEKRIKDLEKQLELAQMKNVGLNTMIDIAENVYKLEIRKKSGPKQSNR</sequence>
<proteinExistence type="predicted"/>
<dbReference type="Proteomes" id="UP000322362">
    <property type="component" value="Unassembled WGS sequence"/>
</dbReference>
<organism evidence="2 3">
    <name type="scientific">Sphingobacterium phlebotomi</name>
    <dbReference type="NCBI Taxonomy" id="2605433"/>
    <lineage>
        <taxon>Bacteria</taxon>
        <taxon>Pseudomonadati</taxon>
        <taxon>Bacteroidota</taxon>
        <taxon>Sphingobacteriia</taxon>
        <taxon>Sphingobacteriales</taxon>
        <taxon>Sphingobacteriaceae</taxon>
        <taxon>Sphingobacterium</taxon>
    </lineage>
</organism>
<keyword evidence="3" id="KW-1185">Reference proteome</keyword>
<name>A0A5D4HAR5_9SPHI</name>
<dbReference type="RefSeq" id="WP_148918849.1">
    <property type="nucleotide sequence ID" value="NZ_VTAV01000004.1"/>
</dbReference>
<dbReference type="AlphaFoldDB" id="A0A5D4HAR5"/>
<keyword evidence="1" id="KW-0175">Coiled coil</keyword>
<evidence type="ECO:0008006" key="4">
    <source>
        <dbReference type="Google" id="ProtNLM"/>
    </source>
</evidence>
<accession>A0A5D4HAR5</accession>
<evidence type="ECO:0000256" key="1">
    <source>
        <dbReference type="SAM" id="Coils"/>
    </source>
</evidence>
<evidence type="ECO:0000313" key="2">
    <source>
        <dbReference type="EMBL" id="TYR36595.1"/>
    </source>
</evidence>
<feature type="coiled-coil region" evidence="1">
    <location>
        <begin position="80"/>
        <end position="114"/>
    </location>
</feature>